<dbReference type="CDD" id="cd01283">
    <property type="entry name" value="cytidine_deaminase"/>
    <property type="match status" value="1"/>
</dbReference>
<dbReference type="FunFam" id="3.40.140.10:FF:000008">
    <property type="entry name" value="Cytidine deaminase"/>
    <property type="match status" value="1"/>
</dbReference>
<dbReference type="Pfam" id="PF00383">
    <property type="entry name" value="dCMP_cyt_deam_1"/>
    <property type="match status" value="1"/>
</dbReference>
<evidence type="ECO:0000256" key="3">
    <source>
        <dbReference type="ARBA" id="ARBA00006576"/>
    </source>
</evidence>
<dbReference type="GeneTree" id="ENSGT00390000000911"/>
<evidence type="ECO:0000256" key="2">
    <source>
        <dbReference type="ARBA" id="ARBA00003949"/>
    </source>
</evidence>
<evidence type="ECO:0000256" key="9">
    <source>
        <dbReference type="ARBA" id="ARBA00049558"/>
    </source>
</evidence>
<dbReference type="GO" id="GO:0008270">
    <property type="term" value="F:zinc ion binding"/>
    <property type="evidence" value="ECO:0007669"/>
    <property type="project" value="UniProtKB-UniRule"/>
</dbReference>
<keyword evidence="5 12" id="KW-0479">Metal-binding</keyword>
<feature type="binding site" evidence="12">
    <location>
        <position position="124"/>
    </location>
    <ligand>
        <name>Zn(2+)</name>
        <dbReference type="ChEBI" id="CHEBI:29105"/>
        <note>catalytic</note>
    </ligand>
</feature>
<dbReference type="InterPro" id="IPR006262">
    <property type="entry name" value="Cyt_deam_tetra"/>
</dbReference>
<dbReference type="GO" id="GO:0005829">
    <property type="term" value="C:cytosol"/>
    <property type="evidence" value="ECO:0007669"/>
    <property type="project" value="TreeGrafter"/>
</dbReference>
<dbReference type="PANTHER" id="PTHR11644">
    <property type="entry name" value="CYTIDINE DEAMINASE"/>
    <property type="match status" value="1"/>
</dbReference>
<evidence type="ECO:0000256" key="8">
    <source>
        <dbReference type="ARBA" id="ARBA00032005"/>
    </source>
</evidence>
<evidence type="ECO:0000256" key="13">
    <source>
        <dbReference type="RuleBase" id="RU364006"/>
    </source>
</evidence>
<comment type="similarity">
    <text evidence="3 13">Belongs to the cytidine and deoxycytidylate deaminase family.</text>
</comment>
<evidence type="ECO:0000256" key="1">
    <source>
        <dbReference type="ARBA" id="ARBA00001947"/>
    </source>
</evidence>
<dbReference type="InterPro" id="IPR016193">
    <property type="entry name" value="Cytidine_deaminase-like"/>
</dbReference>
<dbReference type="GO" id="GO:0072527">
    <property type="term" value="P:pyrimidine-containing compound metabolic process"/>
    <property type="evidence" value="ECO:0007669"/>
    <property type="project" value="UniProtKB-ARBA"/>
</dbReference>
<dbReference type="PROSITE" id="PS00903">
    <property type="entry name" value="CYT_DCMP_DEAMINASES_1"/>
    <property type="match status" value="1"/>
</dbReference>
<evidence type="ECO:0000256" key="7">
    <source>
        <dbReference type="ARBA" id="ARBA00022833"/>
    </source>
</evidence>
<dbReference type="InterPro" id="IPR016192">
    <property type="entry name" value="APOBEC/CMP_deaminase_Zn-bd"/>
</dbReference>
<keyword evidence="6 13" id="KW-0378">Hydrolase</keyword>
<dbReference type="SUPFAM" id="SSF53927">
    <property type="entry name" value="Cytidine deaminase-like"/>
    <property type="match status" value="1"/>
</dbReference>
<dbReference type="AlphaFoldDB" id="A0AAQ4RQ04"/>
<reference evidence="15" key="3">
    <citation type="submission" date="2025-09" db="UniProtKB">
        <authorList>
            <consortium name="Ensembl"/>
        </authorList>
    </citation>
    <scope>IDENTIFICATION</scope>
</reference>
<dbReference type="PROSITE" id="PS51747">
    <property type="entry name" value="CYT_DCMP_DEAMINASES_2"/>
    <property type="match status" value="1"/>
</dbReference>
<evidence type="ECO:0000256" key="12">
    <source>
        <dbReference type="PIRSR" id="PIRSR606262-3"/>
    </source>
</evidence>
<evidence type="ECO:0000259" key="14">
    <source>
        <dbReference type="PROSITE" id="PS51747"/>
    </source>
</evidence>
<comment type="cofactor">
    <cofactor evidence="1 12 13">
        <name>Zn(2+)</name>
        <dbReference type="ChEBI" id="CHEBI:29105"/>
    </cofactor>
</comment>
<dbReference type="NCBIfam" id="NF004064">
    <property type="entry name" value="PRK05578.1"/>
    <property type="match status" value="1"/>
</dbReference>
<evidence type="ECO:0000313" key="16">
    <source>
        <dbReference type="Proteomes" id="UP000007635"/>
    </source>
</evidence>
<accession>A0AAQ4RQ04</accession>
<sequence length="183" mass="20608">MTFSPTPKQPSRAVMDQVEFNCGVMHIKDHSPRQLSEETVKMLIQRSQEAKQRAYCPYSKFRVGAALLTLDNCVITGCNVENACYNLGVCAERNAISKAVSEGHRSFKAIAISSDLSDQFITPCGGCRQFIREVKSLFGSNWDVYLSKPDSSYRRMTVDELLPVSFGPEQLYMRKEFETLTDA</sequence>
<dbReference type="InterPro" id="IPR002125">
    <property type="entry name" value="CMP_dCMP_dom"/>
</dbReference>
<dbReference type="GO" id="GO:0042802">
    <property type="term" value="F:identical protein binding"/>
    <property type="evidence" value="ECO:0007669"/>
    <property type="project" value="UniProtKB-ARBA"/>
</dbReference>
<comment type="function">
    <text evidence="2 13">This enzyme scavenges exogenous and endogenous cytidine and 2'-deoxycytidine for UMP synthesis.</text>
</comment>
<evidence type="ECO:0000256" key="11">
    <source>
        <dbReference type="PIRSR" id="PIRSR606262-2"/>
    </source>
</evidence>
<evidence type="ECO:0000256" key="5">
    <source>
        <dbReference type="ARBA" id="ARBA00022723"/>
    </source>
</evidence>
<feature type="binding site" evidence="12">
    <location>
        <position position="90"/>
    </location>
    <ligand>
        <name>Zn(2+)</name>
        <dbReference type="ChEBI" id="CHEBI:29105"/>
        <note>catalytic</note>
    </ligand>
</feature>
<keyword evidence="7 12" id="KW-0862">Zinc</keyword>
<organism evidence="15 16">
    <name type="scientific">Gasterosteus aculeatus aculeatus</name>
    <name type="common">three-spined stickleback</name>
    <dbReference type="NCBI Taxonomy" id="481459"/>
    <lineage>
        <taxon>Eukaryota</taxon>
        <taxon>Metazoa</taxon>
        <taxon>Chordata</taxon>
        <taxon>Craniata</taxon>
        <taxon>Vertebrata</taxon>
        <taxon>Euteleostomi</taxon>
        <taxon>Actinopterygii</taxon>
        <taxon>Neopterygii</taxon>
        <taxon>Teleostei</taxon>
        <taxon>Neoteleostei</taxon>
        <taxon>Acanthomorphata</taxon>
        <taxon>Eupercaria</taxon>
        <taxon>Perciformes</taxon>
        <taxon>Cottioidei</taxon>
        <taxon>Gasterosteales</taxon>
        <taxon>Gasterosteidae</taxon>
        <taxon>Gasterosteus</taxon>
    </lineage>
</organism>
<reference evidence="15 16" key="1">
    <citation type="journal article" date="2021" name="G3 (Bethesda)">
        <title>Improved contiguity of the threespine stickleback genome using long-read sequencing.</title>
        <authorList>
            <person name="Nath S."/>
            <person name="Shaw D.E."/>
            <person name="White M.A."/>
        </authorList>
    </citation>
    <scope>NUCLEOTIDE SEQUENCE [LARGE SCALE GENOMIC DNA]</scope>
    <source>
        <strain evidence="15 16">Lake Benthic</strain>
    </source>
</reference>
<reference evidence="15" key="2">
    <citation type="submission" date="2025-08" db="UniProtKB">
        <authorList>
            <consortium name="Ensembl"/>
        </authorList>
    </citation>
    <scope>IDENTIFICATION</scope>
</reference>
<dbReference type="NCBIfam" id="TIGR01354">
    <property type="entry name" value="cyt_deam_tetra"/>
    <property type="match status" value="1"/>
</dbReference>
<feature type="domain" description="CMP/dCMP-type deaminase" evidence="14">
    <location>
        <begin position="38"/>
        <end position="169"/>
    </location>
</feature>
<evidence type="ECO:0000256" key="6">
    <source>
        <dbReference type="ARBA" id="ARBA00022801"/>
    </source>
</evidence>
<proteinExistence type="inferred from homology"/>
<comment type="catalytic activity">
    <reaction evidence="9 13">
        <text>cytidine + H2O + H(+) = uridine + NH4(+)</text>
        <dbReference type="Rhea" id="RHEA:16069"/>
        <dbReference type="ChEBI" id="CHEBI:15377"/>
        <dbReference type="ChEBI" id="CHEBI:15378"/>
        <dbReference type="ChEBI" id="CHEBI:16704"/>
        <dbReference type="ChEBI" id="CHEBI:17562"/>
        <dbReference type="ChEBI" id="CHEBI:28938"/>
        <dbReference type="EC" id="3.5.4.5"/>
    </reaction>
</comment>
<feature type="binding site" evidence="11">
    <location>
        <begin position="79"/>
        <end position="85"/>
    </location>
    <ligand>
        <name>substrate</name>
    </ligand>
</feature>
<dbReference type="Proteomes" id="UP000007635">
    <property type="component" value="Chromosome XVII"/>
</dbReference>
<dbReference type="PANTHER" id="PTHR11644:SF24">
    <property type="entry name" value="CYTIDINE DEAMINASE"/>
    <property type="match status" value="1"/>
</dbReference>
<name>A0AAQ4RQ04_GASAC</name>
<feature type="active site" description="Proton donor" evidence="10">
    <location>
        <position position="92"/>
    </location>
</feature>
<dbReference type="Ensembl" id="ENSGACT00000059871.1">
    <property type="protein sequence ID" value="ENSGACP00000064673.1"/>
    <property type="gene ID" value="ENSGACG00000025074.1"/>
</dbReference>
<evidence type="ECO:0000256" key="4">
    <source>
        <dbReference type="ARBA" id="ARBA00012783"/>
    </source>
</evidence>
<dbReference type="Gene3D" id="3.40.140.10">
    <property type="entry name" value="Cytidine Deaminase, domain 2"/>
    <property type="match status" value="1"/>
</dbReference>
<dbReference type="InterPro" id="IPR050202">
    <property type="entry name" value="Cyt/Deoxycyt_deaminase"/>
</dbReference>
<dbReference type="EC" id="3.5.4.5" evidence="4 13"/>
<evidence type="ECO:0000256" key="10">
    <source>
        <dbReference type="PIRSR" id="PIRSR606262-1"/>
    </source>
</evidence>
<evidence type="ECO:0000313" key="15">
    <source>
        <dbReference type="Ensembl" id="ENSGACP00000064673.1"/>
    </source>
</evidence>
<dbReference type="GO" id="GO:0055086">
    <property type="term" value="P:nucleobase-containing small molecule metabolic process"/>
    <property type="evidence" value="ECO:0007669"/>
    <property type="project" value="UniProtKB-ARBA"/>
</dbReference>
<protein>
    <recommendedName>
        <fullName evidence="4 13">Cytidine deaminase</fullName>
        <ecNumber evidence="4 13">3.5.4.5</ecNumber>
    </recommendedName>
    <alternativeName>
        <fullName evidence="8 13">Cytidine aminohydrolase</fullName>
    </alternativeName>
</protein>
<feature type="binding site" evidence="12">
    <location>
        <position position="127"/>
    </location>
    <ligand>
        <name>Zn(2+)</name>
        <dbReference type="ChEBI" id="CHEBI:29105"/>
        <note>catalytic</note>
    </ligand>
</feature>
<dbReference type="GO" id="GO:0004126">
    <property type="term" value="F:cytidine deaminase activity"/>
    <property type="evidence" value="ECO:0007669"/>
    <property type="project" value="UniProtKB-UniRule"/>
</dbReference>
<keyword evidence="16" id="KW-1185">Reference proteome</keyword>
<comment type="catalytic activity">
    <reaction evidence="13">
        <text>2'-deoxycytidine + H2O + H(+) = 2'-deoxyuridine + NH4(+)</text>
        <dbReference type="Rhea" id="RHEA:13433"/>
        <dbReference type="ChEBI" id="CHEBI:15377"/>
        <dbReference type="ChEBI" id="CHEBI:15378"/>
        <dbReference type="ChEBI" id="CHEBI:15698"/>
        <dbReference type="ChEBI" id="CHEBI:16450"/>
        <dbReference type="ChEBI" id="CHEBI:28938"/>
        <dbReference type="EC" id="3.5.4.5"/>
    </reaction>
</comment>